<accession>A0ABX1FRW8</accession>
<organism evidence="1 2">
    <name type="scientific">Lentzea indica</name>
    <dbReference type="NCBI Taxonomy" id="2604800"/>
    <lineage>
        <taxon>Bacteria</taxon>
        <taxon>Bacillati</taxon>
        <taxon>Actinomycetota</taxon>
        <taxon>Actinomycetes</taxon>
        <taxon>Pseudonocardiales</taxon>
        <taxon>Pseudonocardiaceae</taxon>
        <taxon>Lentzea</taxon>
    </lineage>
</organism>
<proteinExistence type="predicted"/>
<reference evidence="1 2" key="1">
    <citation type="submission" date="2019-08" db="EMBL/GenBank/DDBJ databases">
        <title>Lentzea from Indian Himalayas.</title>
        <authorList>
            <person name="Mandal S."/>
            <person name="Mallick Gupta A."/>
            <person name="Maiti P.K."/>
            <person name="Sarkar J."/>
            <person name="Mandal S."/>
        </authorList>
    </citation>
    <scope>NUCLEOTIDE SEQUENCE [LARGE SCALE GENOMIC DNA]</scope>
    <source>
        <strain evidence="1 2">PSKA42</strain>
    </source>
</reference>
<evidence type="ECO:0000313" key="2">
    <source>
        <dbReference type="Proteomes" id="UP001515943"/>
    </source>
</evidence>
<keyword evidence="2" id="KW-1185">Reference proteome</keyword>
<protein>
    <submittedName>
        <fullName evidence="1">Uncharacterized protein</fullName>
    </submittedName>
</protein>
<sequence length="124" mass="14038">MTDVIPPEDTAMSPAEAFRQYLDSLPARALRAEAEKLDALYQTLAADVDVMRLLCFIQLGYSDEILAEVPEQARLEAHARGWLYRSGRKLTIDGTEALLDWLRQVAPHKNLPPFQELWKAATGW</sequence>
<name>A0ABX1FRW8_9PSEU</name>
<dbReference type="RefSeq" id="WP_167978411.1">
    <property type="nucleotide sequence ID" value="NZ_VSRL01000195.1"/>
</dbReference>
<dbReference type="Proteomes" id="UP001515943">
    <property type="component" value="Unassembled WGS sequence"/>
</dbReference>
<gene>
    <name evidence="1" type="ORF">FXN61_35405</name>
</gene>
<dbReference type="EMBL" id="VSRL01000195">
    <property type="protein sequence ID" value="NKE61765.1"/>
    <property type="molecule type" value="Genomic_DNA"/>
</dbReference>
<evidence type="ECO:0000313" key="1">
    <source>
        <dbReference type="EMBL" id="NKE61765.1"/>
    </source>
</evidence>
<comment type="caution">
    <text evidence="1">The sequence shown here is derived from an EMBL/GenBank/DDBJ whole genome shotgun (WGS) entry which is preliminary data.</text>
</comment>